<reference evidence="2 3" key="1">
    <citation type="submission" date="2019-09" db="EMBL/GenBank/DDBJ databases">
        <title>Characterization of the phylogenetic diversity of two novel species belonging to the genus Bifidobacterium: Bifidobacterium cebidarum sp. nov. and Bifidobacterium leontopitheci sp. nov.</title>
        <authorList>
            <person name="Lugli G.A."/>
            <person name="Duranti S."/>
            <person name="Milani C."/>
            <person name="Turroni F."/>
            <person name="Ventura M."/>
        </authorList>
    </citation>
    <scope>NUCLEOTIDE SEQUENCE [LARGE SCALE GENOMIC DNA]</scope>
    <source>
        <strain evidence="2 3">LMG 31471</strain>
    </source>
</reference>
<feature type="transmembrane region" description="Helical" evidence="1">
    <location>
        <begin position="21"/>
        <end position="38"/>
    </location>
</feature>
<keyword evidence="3" id="KW-1185">Reference proteome</keyword>
<dbReference type="Proteomes" id="UP000441772">
    <property type="component" value="Unassembled WGS sequence"/>
</dbReference>
<dbReference type="RefSeq" id="WP_152233531.1">
    <property type="nucleotide sequence ID" value="NZ_JBHSKZ010000046.1"/>
</dbReference>
<evidence type="ECO:0000313" key="2">
    <source>
        <dbReference type="EMBL" id="KAB7791488.1"/>
    </source>
</evidence>
<gene>
    <name evidence="2" type="ORF">F7D09_0163</name>
</gene>
<dbReference type="EMBL" id="WBVT01000001">
    <property type="protein sequence ID" value="KAB7791488.1"/>
    <property type="molecule type" value="Genomic_DNA"/>
</dbReference>
<proteinExistence type="predicted"/>
<accession>A0A6I1GTG9</accession>
<comment type="caution">
    <text evidence="2">The sequence shown here is derived from an EMBL/GenBank/DDBJ whole genome shotgun (WGS) entry which is preliminary data.</text>
</comment>
<keyword evidence="1" id="KW-0812">Transmembrane</keyword>
<dbReference type="AlphaFoldDB" id="A0A6I1GTG9"/>
<evidence type="ECO:0000256" key="1">
    <source>
        <dbReference type="SAM" id="Phobius"/>
    </source>
</evidence>
<organism evidence="2 3">
    <name type="scientific">Bifidobacterium leontopitheci</name>
    <dbReference type="NCBI Taxonomy" id="2650774"/>
    <lineage>
        <taxon>Bacteria</taxon>
        <taxon>Bacillati</taxon>
        <taxon>Actinomycetota</taxon>
        <taxon>Actinomycetes</taxon>
        <taxon>Bifidobacteriales</taxon>
        <taxon>Bifidobacteriaceae</taxon>
        <taxon>Bifidobacterium</taxon>
    </lineage>
</organism>
<name>A0A6I1GTG9_9BIFI</name>
<feature type="transmembrane region" description="Helical" evidence="1">
    <location>
        <begin position="328"/>
        <end position="346"/>
    </location>
</feature>
<protein>
    <submittedName>
        <fullName evidence="2">Uncharacterized protein</fullName>
    </submittedName>
</protein>
<keyword evidence="1" id="KW-1133">Transmembrane helix</keyword>
<feature type="transmembrane region" description="Helical" evidence="1">
    <location>
        <begin position="284"/>
        <end position="308"/>
    </location>
</feature>
<sequence length="358" mass="37740">MRLASILSEALRNIASGTSHAFMMMLAVLIGGTLLGGYETVNIAGLENQAAARVSAYADARAVVGGKVDGSACDRLSYGMGDSAASGAMRQATAVIPASTPGRELTTYEVTAGMLRMVSSGTPSSRMDVSGAWVSKDVSHDFGLVTGSRLQTTRGMLTIAGVFDWPNDGRDTRFAYAMLIPAPASSGTFDECWARSWPESEQIDSLLLSTVASSSDGQRAGVTGVNKGFDMHYDAQASYHARMTRWTPLVALGLGLLLGLVATRRRRLEYAGALHSGQGKGAQLLEIGVETLVWAGLGTLASCSLVVACCLRLTHDPGTVTLASLRPPLMLFAGALLAALAAALPIRQSQLFRYFKNR</sequence>
<keyword evidence="1" id="KW-0472">Membrane</keyword>
<feature type="transmembrane region" description="Helical" evidence="1">
    <location>
        <begin position="246"/>
        <end position="263"/>
    </location>
</feature>
<evidence type="ECO:0000313" key="3">
    <source>
        <dbReference type="Proteomes" id="UP000441772"/>
    </source>
</evidence>